<dbReference type="GO" id="GO:0046983">
    <property type="term" value="F:protein dimerization activity"/>
    <property type="evidence" value="ECO:0007669"/>
    <property type="project" value="InterPro"/>
</dbReference>
<dbReference type="OrthoDB" id="9797605at2"/>
<dbReference type="PANTHER" id="PTHR24421">
    <property type="entry name" value="NITRATE/NITRITE SENSOR PROTEIN NARX-RELATED"/>
    <property type="match status" value="1"/>
</dbReference>
<proteinExistence type="predicted"/>
<dbReference type="InterPro" id="IPR050482">
    <property type="entry name" value="Sensor_HK_TwoCompSys"/>
</dbReference>
<evidence type="ECO:0000256" key="4">
    <source>
        <dbReference type="ARBA" id="ARBA00022777"/>
    </source>
</evidence>
<evidence type="ECO:0000256" key="3">
    <source>
        <dbReference type="ARBA" id="ARBA00022679"/>
    </source>
</evidence>
<dbReference type="EC" id="2.7.13.3" evidence="2"/>
<gene>
    <name evidence="7" type="ORF">KIS1582_2988</name>
</gene>
<dbReference type="SMART" id="SM00387">
    <property type="entry name" value="HATPase_c"/>
    <property type="match status" value="1"/>
</dbReference>
<evidence type="ECO:0000256" key="2">
    <source>
        <dbReference type="ARBA" id="ARBA00012438"/>
    </source>
</evidence>
<dbReference type="SUPFAM" id="SSF55874">
    <property type="entry name" value="ATPase domain of HSP90 chaperone/DNA topoisomerase II/histidine kinase"/>
    <property type="match status" value="1"/>
</dbReference>
<feature type="domain" description="Histidine kinase/HSP90-like ATPase" evidence="6">
    <location>
        <begin position="278"/>
        <end position="369"/>
    </location>
</feature>
<dbReference type="InterPro" id="IPR056374">
    <property type="entry name" value="DesK/YvfT_N"/>
</dbReference>
<dbReference type="GeneID" id="67524011"/>
<dbReference type="RefSeq" id="WP_061793170.1">
    <property type="nucleotide sequence ID" value="NZ_JAQZDS010000002.1"/>
</dbReference>
<evidence type="ECO:0000313" key="8">
    <source>
        <dbReference type="Proteomes" id="UP000465778"/>
    </source>
</evidence>
<evidence type="ECO:0000259" key="6">
    <source>
        <dbReference type="SMART" id="SM00387"/>
    </source>
</evidence>
<comment type="catalytic activity">
    <reaction evidence="1">
        <text>ATP + protein L-histidine = ADP + protein N-phospho-L-histidine.</text>
        <dbReference type="EC" id="2.7.13.3"/>
    </reaction>
</comment>
<dbReference type="PANTHER" id="PTHR24421:SF63">
    <property type="entry name" value="SENSOR HISTIDINE KINASE DESK"/>
    <property type="match status" value="1"/>
</dbReference>
<accession>A0A380XP97</accession>
<evidence type="ECO:0000313" key="7">
    <source>
        <dbReference type="EMBL" id="KAF0823267.1"/>
    </source>
</evidence>
<reference evidence="7 8" key="1">
    <citation type="journal article" date="2020" name="G3 (Bethesda)">
        <title>Whole Genome Sequencing and Comparative Genomics of Two Nematicidal Bacillus Strains Reveals a Wide Range of Possible Virulence Factors.</title>
        <authorList>
            <person name="Susic N."/>
            <person name="Janezic S."/>
            <person name="Rupnik M."/>
            <person name="Geric Stare B."/>
        </authorList>
    </citation>
    <scope>NUCLEOTIDE SEQUENCE [LARGE SCALE GENOMIC DNA]</scope>
    <source>
        <strain evidence="7 8">I-1582</strain>
    </source>
</reference>
<keyword evidence="5" id="KW-0902">Two-component regulatory system</keyword>
<keyword evidence="3" id="KW-0808">Transferase</keyword>
<sequence length="378" mass="43207">MFKKYLTALKSSGISPYIWSVFSILPFYFIFRSTSKITIAVGIILTILFFISLRFAFISRKWPVYLWTGILISISITMTILFSFIYFAFYIAYYNGHIKNRIAFLTLYVIHLIATTISININFVTQKPLFLEQIPFIIIIWISVILLPFNIHNKKKQEKLEEQLEDANKRIADLVKQEERQRIARDLHDTLGQKLSLIGLKSDLARKLISKDPDQAKDELIDVQQTARTALNEVRKMVSQMRGIRLKEEIILVKQILKAASIEFIGDEDIKLKNVSLFLENILSMCMKEAVTNVVKHSKATECRIRIEQTWNEVSITVRDNGVGMNPSTDVGKGSGLLGLGERLDFVNGSLEIVSENGTTIIMKVPTVVKEPNKEERA</sequence>
<evidence type="ECO:0000256" key="1">
    <source>
        <dbReference type="ARBA" id="ARBA00000085"/>
    </source>
</evidence>
<dbReference type="InterPro" id="IPR003594">
    <property type="entry name" value="HATPase_dom"/>
</dbReference>
<keyword evidence="4 7" id="KW-0418">Kinase</keyword>
<dbReference type="Proteomes" id="UP000465778">
    <property type="component" value="Unassembled WGS sequence"/>
</dbReference>
<dbReference type="Gene3D" id="1.20.5.1930">
    <property type="match status" value="1"/>
</dbReference>
<dbReference type="InterPro" id="IPR036890">
    <property type="entry name" value="HATPase_C_sf"/>
</dbReference>
<name>A0A380XP97_CYTFI</name>
<dbReference type="Gene3D" id="3.30.565.10">
    <property type="entry name" value="Histidine kinase-like ATPase, C-terminal domain"/>
    <property type="match status" value="1"/>
</dbReference>
<comment type="caution">
    <text evidence="7">The sequence shown here is derived from an EMBL/GenBank/DDBJ whole genome shotgun (WGS) entry which is preliminary data.</text>
</comment>
<dbReference type="EMBL" id="VDEM01000035">
    <property type="protein sequence ID" value="KAF0823267.1"/>
    <property type="molecule type" value="Genomic_DNA"/>
</dbReference>
<dbReference type="GO" id="GO:0000155">
    <property type="term" value="F:phosphorelay sensor kinase activity"/>
    <property type="evidence" value="ECO:0007669"/>
    <property type="project" value="InterPro"/>
</dbReference>
<dbReference type="AlphaFoldDB" id="A0A380XP97"/>
<dbReference type="Pfam" id="PF07730">
    <property type="entry name" value="HisKA_3"/>
    <property type="match status" value="1"/>
</dbReference>
<evidence type="ECO:0000256" key="5">
    <source>
        <dbReference type="ARBA" id="ARBA00023012"/>
    </source>
</evidence>
<dbReference type="Pfam" id="PF02518">
    <property type="entry name" value="HATPase_c"/>
    <property type="match status" value="1"/>
</dbReference>
<organism evidence="7 8">
    <name type="scientific">Cytobacillus firmus</name>
    <name type="common">Bacillus firmus</name>
    <dbReference type="NCBI Taxonomy" id="1399"/>
    <lineage>
        <taxon>Bacteria</taxon>
        <taxon>Bacillati</taxon>
        <taxon>Bacillota</taxon>
        <taxon>Bacilli</taxon>
        <taxon>Bacillales</taxon>
        <taxon>Bacillaceae</taxon>
        <taxon>Cytobacillus</taxon>
    </lineage>
</organism>
<dbReference type="Pfam" id="PF23540">
    <property type="entry name" value="DesK_N"/>
    <property type="match status" value="1"/>
</dbReference>
<dbReference type="InterPro" id="IPR011712">
    <property type="entry name" value="Sig_transdc_His_kin_sub3_dim/P"/>
</dbReference>
<dbReference type="CDD" id="cd16917">
    <property type="entry name" value="HATPase_UhpB-NarQ-NarX-like"/>
    <property type="match status" value="1"/>
</dbReference>
<protein>
    <recommendedName>
        <fullName evidence="2">histidine kinase</fullName>
        <ecNumber evidence="2">2.7.13.3</ecNumber>
    </recommendedName>
</protein>
<dbReference type="GO" id="GO:0016020">
    <property type="term" value="C:membrane"/>
    <property type="evidence" value="ECO:0007669"/>
    <property type="project" value="InterPro"/>
</dbReference>